<dbReference type="Proteomes" id="UP000195569">
    <property type="component" value="Unassembled WGS sequence"/>
</dbReference>
<evidence type="ECO:0000313" key="4">
    <source>
        <dbReference type="Proteomes" id="UP000195569"/>
    </source>
</evidence>
<dbReference type="Gene3D" id="3.60.15.10">
    <property type="entry name" value="Ribonuclease Z/Hydroxyacylglutathione hydrolase-like"/>
    <property type="match status" value="1"/>
</dbReference>
<dbReference type="PANTHER" id="PTHR15032">
    <property type="entry name" value="N-ACYL-PHOSPHATIDYLETHANOLAMINE-HYDROLYZING PHOSPHOLIPASE D"/>
    <property type="match status" value="1"/>
</dbReference>
<dbReference type="InterPro" id="IPR036866">
    <property type="entry name" value="RibonucZ/Hydroxyglut_hydro"/>
</dbReference>
<protein>
    <recommendedName>
        <fullName evidence="2">Metallo-beta-lactamase domain-containing protein</fullName>
    </recommendedName>
</protein>
<comment type="caution">
    <text evidence="3">The sequence shown here is derived from an EMBL/GenBank/DDBJ whole genome shotgun (WGS) entry which is preliminary data.</text>
</comment>
<keyword evidence="4" id="KW-1185">Reference proteome</keyword>
<dbReference type="AlphaFoldDB" id="A0A1N7SKD5"/>
<dbReference type="GO" id="GO:0005737">
    <property type="term" value="C:cytoplasm"/>
    <property type="evidence" value="ECO:0007669"/>
    <property type="project" value="TreeGrafter"/>
</dbReference>
<proteinExistence type="predicted"/>
<dbReference type="PANTHER" id="PTHR15032:SF4">
    <property type="entry name" value="N-ACYL-PHOSPHATIDYLETHANOLAMINE-HYDROLYZING PHOSPHOLIPASE D"/>
    <property type="match status" value="1"/>
</dbReference>
<sequence>MLAGYGEPMNRIAAARAEHVVAASAKKTVSVYTDAPSTARLSPSTASRRSSASRHEPLTMPRPSRLVLLCAALAVHAATAPCVAGAQEPEPSPGRLAAAGIHHAPRTEHGFENNDGPLVRGSFWKWRWNRLIHGLPPPPANGYAFPVEHPDVEWIKANRSENTMTWIGHASTLLQIDGANILIDPVFSERASPFTFLGPKRRVPPGLTLGQLPHIDVVLISHSHYDHLDTESVEALNGQPGGPPLFLVPLGIKDWLAKRGITNARELDWGDETDAAGLDFWFVPATHWSARTLTDGNETLWGGWVVKTPERATHPYSLYFAGDTGYSADAKRIGAAFGCFDLALIPIGGYAPRWFMGPPHLDPQQAVQVFEDVHAKKAIGVHWGTFELTDEPLDEPPKKLAEATREAGLPDDAFTVLHHGQMIALDDPGDPRDACSR</sequence>
<name>A0A1N7SKD5_9BURK</name>
<dbReference type="SUPFAM" id="SSF56281">
    <property type="entry name" value="Metallo-hydrolase/oxidoreductase"/>
    <property type="match status" value="1"/>
</dbReference>
<feature type="compositionally biased region" description="Low complexity" evidence="1">
    <location>
        <begin position="32"/>
        <end position="50"/>
    </location>
</feature>
<reference evidence="3" key="1">
    <citation type="submission" date="2016-12" db="EMBL/GenBank/DDBJ databases">
        <authorList>
            <person name="Moulin L."/>
        </authorList>
    </citation>
    <scope>NUCLEOTIDE SEQUENCE [LARGE SCALE GENOMIC DNA]</scope>
    <source>
        <strain evidence="3">STM 7183</strain>
    </source>
</reference>
<dbReference type="Pfam" id="PF12706">
    <property type="entry name" value="Lactamase_B_2"/>
    <property type="match status" value="1"/>
</dbReference>
<feature type="domain" description="Metallo-beta-lactamase" evidence="2">
    <location>
        <begin position="180"/>
        <end position="383"/>
    </location>
</feature>
<accession>A0A1N7SKD5</accession>
<evidence type="ECO:0000259" key="2">
    <source>
        <dbReference type="Pfam" id="PF12706"/>
    </source>
</evidence>
<evidence type="ECO:0000313" key="3">
    <source>
        <dbReference type="EMBL" id="SIT47425.1"/>
    </source>
</evidence>
<evidence type="ECO:0000256" key="1">
    <source>
        <dbReference type="SAM" id="MobiDB-lite"/>
    </source>
</evidence>
<dbReference type="InterPro" id="IPR001279">
    <property type="entry name" value="Metallo-B-lactamas"/>
</dbReference>
<organism evidence="3 4">
    <name type="scientific">Paraburkholderia piptadeniae</name>
    <dbReference type="NCBI Taxonomy" id="1701573"/>
    <lineage>
        <taxon>Bacteria</taxon>
        <taxon>Pseudomonadati</taxon>
        <taxon>Pseudomonadota</taxon>
        <taxon>Betaproteobacteria</taxon>
        <taxon>Burkholderiales</taxon>
        <taxon>Burkholderiaceae</taxon>
        <taxon>Paraburkholderia</taxon>
    </lineage>
</organism>
<gene>
    <name evidence="3" type="ORF">BN2476_570020</name>
</gene>
<feature type="region of interest" description="Disordered" evidence="1">
    <location>
        <begin position="32"/>
        <end position="58"/>
    </location>
</feature>
<dbReference type="EMBL" id="CYGY02000057">
    <property type="protein sequence ID" value="SIT47425.1"/>
    <property type="molecule type" value="Genomic_DNA"/>
</dbReference>